<name>A0AAW5DZW8_9BACI</name>
<comment type="caution">
    <text evidence="2">The sequence shown here is derived from an EMBL/GenBank/DDBJ whole genome shotgun (WGS) entry which is preliminary data.</text>
</comment>
<feature type="compositionally biased region" description="Basic and acidic residues" evidence="1">
    <location>
        <begin position="1"/>
        <end position="19"/>
    </location>
</feature>
<evidence type="ECO:0000313" key="3">
    <source>
        <dbReference type="Proteomes" id="UP001431131"/>
    </source>
</evidence>
<dbReference type="Proteomes" id="UP001431131">
    <property type="component" value="Unassembled WGS sequence"/>
</dbReference>
<feature type="region of interest" description="Disordered" evidence="1">
    <location>
        <begin position="1"/>
        <end position="22"/>
    </location>
</feature>
<keyword evidence="3" id="KW-1185">Reference proteome</keyword>
<gene>
    <name evidence="2" type="ORF">MJG50_01430</name>
</gene>
<reference evidence="2" key="1">
    <citation type="submission" date="2022-02" db="EMBL/GenBank/DDBJ databases">
        <title>Fredinandcohnia quinoae sp. nov. isolated from Chenopodium quinoa seeds.</title>
        <authorList>
            <person name="Saati-Santamaria Z."/>
            <person name="Flores-Felix J.D."/>
            <person name="Igual J.M."/>
            <person name="Velazquez E."/>
            <person name="Garcia-Fraile P."/>
            <person name="Martinez-Molina E."/>
        </authorList>
    </citation>
    <scope>NUCLEOTIDE SEQUENCE</scope>
    <source>
        <strain evidence="2">SECRCQ15</strain>
    </source>
</reference>
<dbReference type="AlphaFoldDB" id="A0AAW5DZW8"/>
<sequence length="73" mass="8419">MPSNDRDYDERDPHPDGRYEGIINDNTAMAGEKMGVIVDTNSDTRIQPNNPYHINPKVDSEMEKFNTFFKSNK</sequence>
<evidence type="ECO:0000313" key="2">
    <source>
        <dbReference type="EMBL" id="MCH1623974.1"/>
    </source>
</evidence>
<organism evidence="2 3">
    <name type="scientific">Fredinandcohnia quinoae</name>
    <dbReference type="NCBI Taxonomy" id="2918902"/>
    <lineage>
        <taxon>Bacteria</taxon>
        <taxon>Bacillati</taxon>
        <taxon>Bacillota</taxon>
        <taxon>Bacilli</taxon>
        <taxon>Bacillales</taxon>
        <taxon>Bacillaceae</taxon>
        <taxon>Fredinandcohnia</taxon>
    </lineage>
</organism>
<evidence type="ECO:0000256" key="1">
    <source>
        <dbReference type="SAM" id="MobiDB-lite"/>
    </source>
</evidence>
<dbReference type="RefSeq" id="WP_240252183.1">
    <property type="nucleotide sequence ID" value="NZ_JAKTTI010000001.1"/>
</dbReference>
<proteinExistence type="predicted"/>
<dbReference type="EMBL" id="JAKTTI010000001">
    <property type="protein sequence ID" value="MCH1623974.1"/>
    <property type="molecule type" value="Genomic_DNA"/>
</dbReference>
<protein>
    <submittedName>
        <fullName evidence="2">Uncharacterized protein</fullName>
    </submittedName>
</protein>
<accession>A0AAW5DZW8</accession>